<dbReference type="OrthoDB" id="9763546at2"/>
<evidence type="ECO:0000256" key="2">
    <source>
        <dbReference type="ARBA" id="ARBA00023054"/>
    </source>
</evidence>
<gene>
    <name evidence="5" type="ORF">AXF15_02180</name>
</gene>
<proteinExistence type="predicted"/>
<dbReference type="STRING" id="888061.AXF15_02180"/>
<comment type="subcellular location">
    <subcellularLocation>
        <location evidence="1">Cell envelope</location>
    </subcellularLocation>
</comment>
<keyword evidence="2 3" id="KW-0175">Coiled coil</keyword>
<evidence type="ECO:0000256" key="3">
    <source>
        <dbReference type="SAM" id="Coils"/>
    </source>
</evidence>
<name>A0A109W5H6_9BACT</name>
<evidence type="ECO:0000313" key="5">
    <source>
        <dbReference type="EMBL" id="AMD92030.1"/>
    </source>
</evidence>
<keyword evidence="4" id="KW-1133">Transmembrane helix</keyword>
<dbReference type="GO" id="GO:0030313">
    <property type="term" value="C:cell envelope"/>
    <property type="evidence" value="ECO:0007669"/>
    <property type="project" value="UniProtKB-SubCell"/>
</dbReference>
<keyword evidence="4" id="KW-0812">Transmembrane</keyword>
<protein>
    <submittedName>
        <fullName evidence="5">Uncharacterized protein</fullName>
    </submittedName>
</protein>
<reference evidence="6" key="1">
    <citation type="submission" date="2016-02" db="EMBL/GenBank/DDBJ databases">
        <authorList>
            <person name="Holder M.E."/>
            <person name="Ajami N.J."/>
            <person name="Petrosino J.F."/>
        </authorList>
    </citation>
    <scope>NUCLEOTIDE SEQUENCE [LARGE SCALE GENOMIC DNA]</scope>
    <source>
        <strain evidence="6">DSM 12838</strain>
    </source>
</reference>
<evidence type="ECO:0000256" key="4">
    <source>
        <dbReference type="SAM" id="Phobius"/>
    </source>
</evidence>
<organism evidence="5 6">
    <name type="scientific">Desulfomicrobium orale DSM 12838</name>
    <dbReference type="NCBI Taxonomy" id="888061"/>
    <lineage>
        <taxon>Bacteria</taxon>
        <taxon>Pseudomonadati</taxon>
        <taxon>Thermodesulfobacteriota</taxon>
        <taxon>Desulfovibrionia</taxon>
        <taxon>Desulfovibrionales</taxon>
        <taxon>Desulfomicrobiaceae</taxon>
        <taxon>Desulfomicrobium</taxon>
    </lineage>
</organism>
<dbReference type="InterPro" id="IPR050465">
    <property type="entry name" value="UPF0194_transport"/>
</dbReference>
<feature type="transmembrane region" description="Helical" evidence="4">
    <location>
        <begin position="166"/>
        <end position="186"/>
    </location>
</feature>
<evidence type="ECO:0000256" key="1">
    <source>
        <dbReference type="ARBA" id="ARBA00004196"/>
    </source>
</evidence>
<dbReference type="EMBL" id="CP014230">
    <property type="protein sequence ID" value="AMD92030.1"/>
    <property type="molecule type" value="Genomic_DNA"/>
</dbReference>
<feature type="coiled-coil region" evidence="3">
    <location>
        <begin position="243"/>
        <end position="294"/>
    </location>
</feature>
<dbReference type="PANTHER" id="PTHR32347:SF23">
    <property type="entry name" value="BLL5650 PROTEIN"/>
    <property type="match status" value="1"/>
</dbReference>
<dbReference type="AlphaFoldDB" id="A0A109W5H6"/>
<dbReference type="RefSeq" id="WP_066602693.1">
    <property type="nucleotide sequence ID" value="NZ_CP014230.1"/>
</dbReference>
<sequence length="437" mass="47881">MKPQASLRDFVEDRLLAALSAREVLLILVNESRQVLPHEFAAFLPSKQTPDLEVTFAGVVSADRNSPCAQYLRRLESLWGGQNTPREFLSADFPPAAAREWGQWLPGRLLLCPVFLRDGVPAGHLLLGRTQEWTPEDLTLAGRLCKVTGAMLRTLRRPGLSARLRGFFRIGPAWIAGLVLLVLSAMPVPSAVLGLGEVVPLDPTVVRSPVDGIVGHMAVEPFQSVALGDTLVVFEQLRIDNQIQVARENLSSAEEALRQARQGALFMTDSTLRLPELEVRREEAKAELAYLTELKGRMNVVASRPGVALVEDYPSWAGKSVSMGERLLTIADPARMEVKIWVPAGDAALLKVGDTAHLYLNLTPGTPIKATVRSIGYQPGESPKGVLAYEVLATIDQGVPEMRIGYFGTGRIFGEKMPLGFYLLRRPLAIARMWLGI</sequence>
<dbReference type="Proteomes" id="UP000063964">
    <property type="component" value="Chromosome"/>
</dbReference>
<evidence type="ECO:0000313" key="6">
    <source>
        <dbReference type="Proteomes" id="UP000063964"/>
    </source>
</evidence>
<keyword evidence="4" id="KW-0472">Membrane</keyword>
<dbReference type="PANTHER" id="PTHR32347">
    <property type="entry name" value="EFFLUX SYSTEM COMPONENT YKNX-RELATED"/>
    <property type="match status" value="1"/>
</dbReference>
<dbReference type="KEGG" id="doa:AXF15_02180"/>
<keyword evidence="6" id="KW-1185">Reference proteome</keyword>
<accession>A0A109W5H6</accession>
<dbReference type="Gene3D" id="2.40.30.170">
    <property type="match status" value="1"/>
</dbReference>